<keyword evidence="8" id="KW-1185">Reference proteome</keyword>
<dbReference type="InterPro" id="IPR036388">
    <property type="entry name" value="WH-like_DNA-bd_sf"/>
</dbReference>
<keyword evidence="2 6" id="KW-0812">Transmembrane</keyword>
<evidence type="ECO:0000313" key="7">
    <source>
        <dbReference type="EMBL" id="OEU12642.1"/>
    </source>
</evidence>
<feature type="compositionally biased region" description="Basic and acidic residues" evidence="5">
    <location>
        <begin position="133"/>
        <end position="147"/>
    </location>
</feature>
<evidence type="ECO:0008006" key="9">
    <source>
        <dbReference type="Google" id="ProtNLM"/>
    </source>
</evidence>
<evidence type="ECO:0000313" key="8">
    <source>
        <dbReference type="Proteomes" id="UP000095751"/>
    </source>
</evidence>
<dbReference type="EMBL" id="KV784364">
    <property type="protein sequence ID" value="OEU12642.1"/>
    <property type="molecule type" value="Genomic_DNA"/>
</dbReference>
<feature type="region of interest" description="Disordered" evidence="5">
    <location>
        <begin position="175"/>
        <end position="194"/>
    </location>
</feature>
<name>A0A1E7F387_9STRA</name>
<feature type="transmembrane region" description="Helical" evidence="6">
    <location>
        <begin position="25"/>
        <end position="46"/>
    </location>
</feature>
<dbReference type="Gene3D" id="1.10.10.10">
    <property type="entry name" value="Winged helix-like DNA-binding domain superfamily/Winged helix DNA-binding domain"/>
    <property type="match status" value="1"/>
</dbReference>
<dbReference type="InterPro" id="IPR019153">
    <property type="entry name" value="DDRGK_dom-contain"/>
</dbReference>
<dbReference type="SMART" id="SM01128">
    <property type="entry name" value="DDRGK"/>
    <property type="match status" value="1"/>
</dbReference>
<organism evidence="7 8">
    <name type="scientific">Fragilariopsis cylindrus CCMP1102</name>
    <dbReference type="NCBI Taxonomy" id="635003"/>
    <lineage>
        <taxon>Eukaryota</taxon>
        <taxon>Sar</taxon>
        <taxon>Stramenopiles</taxon>
        <taxon>Ochrophyta</taxon>
        <taxon>Bacillariophyta</taxon>
        <taxon>Bacillariophyceae</taxon>
        <taxon>Bacillariophycidae</taxon>
        <taxon>Bacillariales</taxon>
        <taxon>Bacillariaceae</taxon>
        <taxon>Fragilariopsis</taxon>
    </lineage>
</organism>
<reference evidence="7 8" key="1">
    <citation type="submission" date="2016-09" db="EMBL/GenBank/DDBJ databases">
        <title>Extensive genetic diversity and differential bi-allelic expression allows diatom success in the polar Southern Ocean.</title>
        <authorList>
            <consortium name="DOE Joint Genome Institute"/>
            <person name="Mock T."/>
            <person name="Otillar R.P."/>
            <person name="Strauss J."/>
            <person name="Dupont C."/>
            <person name="Frickenhaus S."/>
            <person name="Maumus F."/>
            <person name="Mcmullan M."/>
            <person name="Sanges R."/>
            <person name="Schmutz J."/>
            <person name="Toseland A."/>
            <person name="Valas R."/>
            <person name="Veluchamy A."/>
            <person name="Ward B.J."/>
            <person name="Allen A."/>
            <person name="Barry K."/>
            <person name="Falciatore A."/>
            <person name="Ferrante M."/>
            <person name="Fortunato A.E."/>
            <person name="Gloeckner G."/>
            <person name="Gruber A."/>
            <person name="Hipkin R."/>
            <person name="Janech M."/>
            <person name="Kroth P."/>
            <person name="Leese F."/>
            <person name="Lindquist E."/>
            <person name="Lyon B.R."/>
            <person name="Martin J."/>
            <person name="Mayer C."/>
            <person name="Parker M."/>
            <person name="Quesneville H."/>
            <person name="Raymond J."/>
            <person name="Uhlig C."/>
            <person name="Valentin K.U."/>
            <person name="Worden A.Z."/>
            <person name="Armbrust E.V."/>
            <person name="Bowler C."/>
            <person name="Green B."/>
            <person name="Moulton V."/>
            <person name="Van Oosterhout C."/>
            <person name="Grigoriev I."/>
        </authorList>
    </citation>
    <scope>NUCLEOTIDE SEQUENCE [LARGE SCALE GENOMIC DNA]</scope>
    <source>
        <strain evidence="7 8">CCMP1102</strain>
    </source>
</reference>
<comment type="subcellular location">
    <subcellularLocation>
        <location evidence="1">Membrane</location>
        <topology evidence="1">Single-pass membrane protein</topology>
    </subcellularLocation>
</comment>
<dbReference type="Proteomes" id="UP000095751">
    <property type="component" value="Unassembled WGS sequence"/>
</dbReference>
<evidence type="ECO:0000256" key="5">
    <source>
        <dbReference type="SAM" id="MobiDB-lite"/>
    </source>
</evidence>
<dbReference type="GO" id="GO:0016020">
    <property type="term" value="C:membrane"/>
    <property type="evidence" value="ECO:0007669"/>
    <property type="project" value="UniProtKB-SubCell"/>
</dbReference>
<dbReference type="SUPFAM" id="SSF46785">
    <property type="entry name" value="Winged helix' DNA-binding domain"/>
    <property type="match status" value="1"/>
</dbReference>
<keyword evidence="4 6" id="KW-0472">Membrane</keyword>
<proteinExistence type="predicted"/>
<gene>
    <name evidence="7" type="ORF">FRACYDRAFT_262989</name>
</gene>
<keyword evidence="3 6" id="KW-1133">Transmembrane helix</keyword>
<feature type="region of interest" description="Disordered" evidence="5">
    <location>
        <begin position="113"/>
        <end position="165"/>
    </location>
</feature>
<dbReference type="InParanoid" id="A0A1E7F387"/>
<sequence>MKKRYDSNDGPLGKAPNIGVGVSDAFILTISLTGFVFLGWTIYSIILAKTKTARELEAEDQDFSYEDRLAQADVSTLNRSQRRARARIMMKKNRLANTNQNNLVHPIEVVGDGNEQQQQQQQNLLLEQQQQQQHDEGIPPFQDESHHSTAHTMLSRKERQKAAKQVELQERKMFEEDRRKEQQEALNAARSKKREKEKMVAIQIEQNRKERLEQRHADEIANYHAWRILFVENNTTNQNDEESITVLEWIQEMKQNRIVTLEDMATRFRVSPDRVHERIMELIHSSRISGIIEQDENNENQNSRFIYLSPDDMSRLASFVKLRGKITTKEFASQIQEELQLSSG</sequence>
<dbReference type="OrthoDB" id="47639at2759"/>
<feature type="compositionally biased region" description="Low complexity" evidence="5">
    <location>
        <begin position="114"/>
        <end position="132"/>
    </location>
</feature>
<dbReference type="Pfam" id="PF09756">
    <property type="entry name" value="DDRGK"/>
    <property type="match status" value="1"/>
</dbReference>
<evidence type="ECO:0000256" key="6">
    <source>
        <dbReference type="SAM" id="Phobius"/>
    </source>
</evidence>
<accession>A0A1E7F387</accession>
<dbReference type="InterPro" id="IPR036390">
    <property type="entry name" value="WH_DNA-bd_sf"/>
</dbReference>
<evidence type="ECO:0000256" key="2">
    <source>
        <dbReference type="ARBA" id="ARBA00022692"/>
    </source>
</evidence>
<evidence type="ECO:0000256" key="3">
    <source>
        <dbReference type="ARBA" id="ARBA00022989"/>
    </source>
</evidence>
<dbReference type="AlphaFoldDB" id="A0A1E7F387"/>
<evidence type="ECO:0000256" key="1">
    <source>
        <dbReference type="ARBA" id="ARBA00004167"/>
    </source>
</evidence>
<protein>
    <recommendedName>
        <fullName evidence="9">DDRGK domain-containing protein 1</fullName>
    </recommendedName>
</protein>
<evidence type="ECO:0000256" key="4">
    <source>
        <dbReference type="ARBA" id="ARBA00023136"/>
    </source>
</evidence>
<dbReference type="KEGG" id="fcy:FRACYDRAFT_262989"/>